<dbReference type="PROSITE" id="PS51682">
    <property type="entry name" value="SAM_OMT_I"/>
    <property type="match status" value="1"/>
</dbReference>
<keyword evidence="1" id="KW-0489">Methyltransferase</keyword>
<dbReference type="PANTHER" id="PTHR10509:SF14">
    <property type="entry name" value="CAFFEOYL-COA O-METHYLTRANSFERASE 3-RELATED"/>
    <property type="match status" value="1"/>
</dbReference>
<comment type="similarity">
    <text evidence="4">Belongs to the class I-like SAM-binding methyltransferase superfamily. Cation-dependent O-methyltransferase family.</text>
</comment>
<dbReference type="Gene3D" id="3.40.50.150">
    <property type="entry name" value="Vaccinia Virus protein VP39"/>
    <property type="match status" value="1"/>
</dbReference>
<protein>
    <recommendedName>
        <fullName evidence="7">O-methyltransferase</fullName>
    </recommendedName>
</protein>
<dbReference type="InterPro" id="IPR029063">
    <property type="entry name" value="SAM-dependent_MTases_sf"/>
</dbReference>
<accession>A0ABR4B652</accession>
<dbReference type="EMBL" id="JBHFEH010000021">
    <property type="protein sequence ID" value="KAL2053332.1"/>
    <property type="molecule type" value="Genomic_DNA"/>
</dbReference>
<dbReference type="SUPFAM" id="SSF53335">
    <property type="entry name" value="S-adenosyl-L-methionine-dependent methyltransferases"/>
    <property type="match status" value="1"/>
</dbReference>
<evidence type="ECO:0000256" key="3">
    <source>
        <dbReference type="ARBA" id="ARBA00022691"/>
    </source>
</evidence>
<keyword evidence="6" id="KW-1185">Reference proteome</keyword>
<dbReference type="InterPro" id="IPR002935">
    <property type="entry name" value="SAM_O-MeTrfase"/>
</dbReference>
<comment type="caution">
    <text evidence="5">The sequence shown here is derived from an EMBL/GenBank/DDBJ whole genome shotgun (WGS) entry which is preliminary data.</text>
</comment>
<dbReference type="PANTHER" id="PTHR10509">
    <property type="entry name" value="O-METHYLTRANSFERASE-RELATED"/>
    <property type="match status" value="1"/>
</dbReference>
<reference evidence="5 6" key="1">
    <citation type="submission" date="2024-09" db="EMBL/GenBank/DDBJ databases">
        <title>Rethinking Asexuality: The Enigmatic Case of Functional Sexual Genes in Lepraria (Stereocaulaceae).</title>
        <authorList>
            <person name="Doellman M."/>
            <person name="Sun Y."/>
            <person name="Barcenas-Pena A."/>
            <person name="Lumbsch H.T."/>
            <person name="Grewe F."/>
        </authorList>
    </citation>
    <scope>NUCLEOTIDE SEQUENCE [LARGE SCALE GENOMIC DNA]</scope>
    <source>
        <strain evidence="5 6">Grewe 0041</strain>
    </source>
</reference>
<evidence type="ECO:0000313" key="5">
    <source>
        <dbReference type="EMBL" id="KAL2053332.1"/>
    </source>
</evidence>
<proteinExistence type="inferred from homology"/>
<keyword evidence="2" id="KW-0808">Transferase</keyword>
<gene>
    <name evidence="5" type="ORF">ABVK25_006326</name>
</gene>
<dbReference type="InterPro" id="IPR050362">
    <property type="entry name" value="Cation-dep_OMT"/>
</dbReference>
<evidence type="ECO:0000256" key="1">
    <source>
        <dbReference type="ARBA" id="ARBA00022603"/>
    </source>
</evidence>
<evidence type="ECO:0008006" key="7">
    <source>
        <dbReference type="Google" id="ProtNLM"/>
    </source>
</evidence>
<evidence type="ECO:0000313" key="6">
    <source>
        <dbReference type="Proteomes" id="UP001590951"/>
    </source>
</evidence>
<evidence type="ECO:0000256" key="2">
    <source>
        <dbReference type="ARBA" id="ARBA00022679"/>
    </source>
</evidence>
<name>A0ABR4B652_9LECA</name>
<dbReference type="Proteomes" id="UP001590951">
    <property type="component" value="Unassembled WGS sequence"/>
</dbReference>
<organism evidence="5 6">
    <name type="scientific">Lepraria finkii</name>
    <dbReference type="NCBI Taxonomy" id="1340010"/>
    <lineage>
        <taxon>Eukaryota</taxon>
        <taxon>Fungi</taxon>
        <taxon>Dikarya</taxon>
        <taxon>Ascomycota</taxon>
        <taxon>Pezizomycotina</taxon>
        <taxon>Lecanoromycetes</taxon>
        <taxon>OSLEUM clade</taxon>
        <taxon>Lecanoromycetidae</taxon>
        <taxon>Lecanorales</taxon>
        <taxon>Lecanorineae</taxon>
        <taxon>Stereocaulaceae</taxon>
        <taxon>Lepraria</taxon>
    </lineage>
</organism>
<sequence length="246" mass="26968">MSPNPATTNGTQPYIVETDPRWTAVDAFQFPQLFPPNRPHHAAITHAFDNSIAHGLEDISVAPSQGKFLSIQCQIINAKHVLEIGTLGAYSTIWMASAAPDIKVVSLEIDPAIAEIARENIRFAGMEGRIEVIVGAALDVLPTLAKDVEEGKREKFDFSFIDADKENAIDYFNWAVKMTRAKGVVYVDNMVRKGLLADVQLAKTDPNVRGIRTAVEGVGKDERVDACILQTVGEKNYDGFLMAIVK</sequence>
<dbReference type="Pfam" id="PF01596">
    <property type="entry name" value="Methyltransf_3"/>
    <property type="match status" value="1"/>
</dbReference>
<evidence type="ECO:0000256" key="4">
    <source>
        <dbReference type="ARBA" id="ARBA00023453"/>
    </source>
</evidence>
<keyword evidence="3" id="KW-0949">S-adenosyl-L-methionine</keyword>